<dbReference type="EMBL" id="VBOS01000298">
    <property type="protein sequence ID" value="TMQ53470.1"/>
    <property type="molecule type" value="Genomic_DNA"/>
</dbReference>
<evidence type="ECO:0000313" key="1">
    <source>
        <dbReference type="EMBL" id="TMQ53470.1"/>
    </source>
</evidence>
<gene>
    <name evidence="1" type="ORF">E6K72_08470</name>
</gene>
<evidence type="ECO:0000313" key="2">
    <source>
        <dbReference type="Proteomes" id="UP000317716"/>
    </source>
</evidence>
<accession>A0A538SQ30</accession>
<name>A0A538SQ30_UNCEI</name>
<protein>
    <submittedName>
        <fullName evidence="1">Uncharacterized protein</fullName>
    </submittedName>
</protein>
<sequence length="174" mass="19350">MDHYIPKRRVPVTLWSDSVQAVQGQLFLDLDATRKRHQTILERLNESTVFLPLAVGEEGRTCLFNKSAVVRVTVGRHVIQSDVYARGFQPWREEEADVQFSDGTSLSGKIWMPLERESQRLSDFMNRQGAGFFVLTTQTGLHLVHATAVARITLSESSGAPLGGGEPRQDAIAS</sequence>
<proteinExistence type="predicted"/>
<dbReference type="Proteomes" id="UP000317716">
    <property type="component" value="Unassembled WGS sequence"/>
</dbReference>
<comment type="caution">
    <text evidence="1">The sequence shown here is derived from an EMBL/GenBank/DDBJ whole genome shotgun (WGS) entry which is preliminary data.</text>
</comment>
<reference evidence="1 2" key="1">
    <citation type="journal article" date="2019" name="Nat. Microbiol.">
        <title>Mediterranean grassland soil C-N compound turnover is dependent on rainfall and depth, and is mediated by genomically divergent microorganisms.</title>
        <authorList>
            <person name="Diamond S."/>
            <person name="Andeer P.F."/>
            <person name="Li Z."/>
            <person name="Crits-Christoph A."/>
            <person name="Burstein D."/>
            <person name="Anantharaman K."/>
            <person name="Lane K.R."/>
            <person name="Thomas B.C."/>
            <person name="Pan C."/>
            <person name="Northen T.R."/>
            <person name="Banfield J.F."/>
        </authorList>
    </citation>
    <scope>NUCLEOTIDE SEQUENCE [LARGE SCALE GENOMIC DNA]</scope>
    <source>
        <strain evidence="1">WS_2</strain>
    </source>
</reference>
<organism evidence="1 2">
    <name type="scientific">Eiseniibacteriota bacterium</name>
    <dbReference type="NCBI Taxonomy" id="2212470"/>
    <lineage>
        <taxon>Bacteria</taxon>
        <taxon>Candidatus Eiseniibacteriota</taxon>
    </lineage>
</organism>
<dbReference type="AlphaFoldDB" id="A0A538SQ30"/>